<evidence type="ECO:0000313" key="1">
    <source>
        <dbReference type="EMBL" id="EKD18545.1"/>
    </source>
</evidence>
<dbReference type="EMBL" id="JH921433">
    <property type="protein sequence ID" value="EKD18545.1"/>
    <property type="molecule type" value="Genomic_DNA"/>
</dbReference>
<dbReference type="eggNOG" id="ENOG502QQCH">
    <property type="taxonomic scope" value="Eukaryota"/>
</dbReference>
<gene>
    <name evidence="1" type="ORF">MBM_03538</name>
</gene>
<dbReference type="OrthoDB" id="10253390at2759"/>
<dbReference type="PANTHER" id="PTHR47473">
    <property type="entry name" value="BTA1P"/>
    <property type="match status" value="1"/>
</dbReference>
<protein>
    <submittedName>
        <fullName evidence="1">3-amino-3-carboxypropyl transferase</fullName>
    </submittedName>
</protein>
<proteinExistence type="predicted"/>
<dbReference type="GO" id="GO:0016740">
    <property type="term" value="F:transferase activity"/>
    <property type="evidence" value="ECO:0007669"/>
    <property type="project" value="UniProtKB-KW"/>
</dbReference>
<name>K1WLE8_MARBU</name>
<reference evidence="1 2" key="1">
    <citation type="journal article" date="2012" name="BMC Genomics">
        <title>Sequencing the genome of Marssonina brunnea reveals fungus-poplar co-evolution.</title>
        <authorList>
            <person name="Zhu S."/>
            <person name="Cao Y.-Z."/>
            <person name="Jiang C."/>
            <person name="Tan B.-Y."/>
            <person name="Wang Z."/>
            <person name="Feng S."/>
            <person name="Zhang L."/>
            <person name="Su X.-H."/>
            <person name="Brejova B."/>
            <person name="Vinar T."/>
            <person name="Xu M."/>
            <person name="Wang M.-X."/>
            <person name="Zhang S.-G."/>
            <person name="Huang M.-R."/>
            <person name="Wu R."/>
            <person name="Zhou Y."/>
        </authorList>
    </citation>
    <scope>NUCLEOTIDE SEQUENCE [LARGE SCALE GENOMIC DNA]</scope>
    <source>
        <strain evidence="1 2">MB_m1</strain>
    </source>
</reference>
<keyword evidence="1" id="KW-0808">Transferase</keyword>
<organism evidence="1 2">
    <name type="scientific">Marssonina brunnea f. sp. multigermtubi (strain MB_m1)</name>
    <name type="common">Marssonina leaf spot fungus</name>
    <dbReference type="NCBI Taxonomy" id="1072389"/>
    <lineage>
        <taxon>Eukaryota</taxon>
        <taxon>Fungi</taxon>
        <taxon>Dikarya</taxon>
        <taxon>Ascomycota</taxon>
        <taxon>Pezizomycotina</taxon>
        <taxon>Leotiomycetes</taxon>
        <taxon>Helotiales</taxon>
        <taxon>Drepanopezizaceae</taxon>
        <taxon>Drepanopeziza</taxon>
    </lineage>
</organism>
<sequence length="306" mass="34008">MEISTPLELRSKAYEAAEDTRVDHRLLKLTSQDFVLTITSAGDNILSYALASPARIHAVDPSPYQNHLLELKVAAFNALSYADVRKLLGSGKHPNFPQLLISRLSPHMSSRAFQYWLTNTHVFSSTRGKGLYEAGGSRHAIRIIRLLVTTIRFNSQIAALLKAKTLNEQREIYNTKIRPIIMSRVFTYLLAMLEADHLASETIAEGKGDASPLAHSDKELHSSNGEAVWEYMVQTLDHVINTSLIGVDNPYYLSHVKLSCPTAFAGLRIHTDEINEVVARLAPGTFTVAVVMDSMQYSPVLHSNQP</sequence>
<dbReference type="KEGG" id="mbe:MBM_03538"/>
<keyword evidence="2" id="KW-1185">Reference proteome</keyword>
<dbReference type="InterPro" id="IPR021829">
    <property type="entry name" value="DUF3419"/>
</dbReference>
<dbReference type="PANTHER" id="PTHR47473:SF1">
    <property type="entry name" value="METHYLTRANSFERASE DOMAIN-CONTAINING PROTEIN"/>
    <property type="match status" value="1"/>
</dbReference>
<dbReference type="Proteomes" id="UP000006753">
    <property type="component" value="Unassembled WGS sequence"/>
</dbReference>
<dbReference type="STRING" id="1072389.K1WLE8"/>
<dbReference type="HOGENOM" id="CLU_909364_0_0_1"/>
<dbReference type="Pfam" id="PF11899">
    <property type="entry name" value="DUF3419"/>
    <property type="match status" value="1"/>
</dbReference>
<dbReference type="GeneID" id="18759473"/>
<evidence type="ECO:0000313" key="2">
    <source>
        <dbReference type="Proteomes" id="UP000006753"/>
    </source>
</evidence>
<dbReference type="InParanoid" id="K1WLE8"/>
<dbReference type="AlphaFoldDB" id="K1WLE8"/>
<accession>K1WLE8</accession>